<dbReference type="OrthoDB" id="956190at2"/>
<proteinExistence type="predicted"/>
<reference evidence="2" key="1">
    <citation type="submission" date="2017-09" db="EMBL/GenBank/DDBJ databases">
        <authorList>
            <person name="Varghese N."/>
            <person name="Submissions S."/>
        </authorList>
    </citation>
    <scope>NUCLEOTIDE SEQUENCE [LARGE SCALE GENOMIC DNA]</scope>
    <source>
        <strain evidence="2">DSM 29961</strain>
    </source>
</reference>
<dbReference type="EMBL" id="OCNH01000006">
    <property type="protein sequence ID" value="SOD97071.1"/>
    <property type="molecule type" value="Genomic_DNA"/>
</dbReference>
<name>A0A286GND8_9BACT</name>
<keyword evidence="2" id="KW-1185">Reference proteome</keyword>
<organism evidence="1 2">
    <name type="scientific">Spirosoma fluviale</name>
    <dbReference type="NCBI Taxonomy" id="1597977"/>
    <lineage>
        <taxon>Bacteria</taxon>
        <taxon>Pseudomonadati</taxon>
        <taxon>Bacteroidota</taxon>
        <taxon>Cytophagia</taxon>
        <taxon>Cytophagales</taxon>
        <taxon>Cytophagaceae</taxon>
        <taxon>Spirosoma</taxon>
    </lineage>
</organism>
<dbReference type="Proteomes" id="UP000219452">
    <property type="component" value="Unassembled WGS sequence"/>
</dbReference>
<evidence type="ECO:0000313" key="1">
    <source>
        <dbReference type="EMBL" id="SOD97071.1"/>
    </source>
</evidence>
<protein>
    <submittedName>
        <fullName evidence="1">Uncharacterized protein</fullName>
    </submittedName>
</protein>
<gene>
    <name evidence="1" type="ORF">SAMN06269250_5650</name>
</gene>
<sequence length="157" mass="18173">MLYSDNQVEQRFSRIHQLLDSPEFKHDADGVNPWQPKFAELIILVDYILLRAQHEGKRIDFYEGVGVHGKIQDITSLVSWLRAGLPNISVNPQVYATNPRFNWYFNRGTGYFANGVFFTTEFEGDLAFFLDDQRIYLNRQIRRAIAEAELALQGTSN</sequence>
<dbReference type="RefSeq" id="WP_097130474.1">
    <property type="nucleotide sequence ID" value="NZ_OCNH01000006.1"/>
</dbReference>
<accession>A0A286GND8</accession>
<evidence type="ECO:0000313" key="2">
    <source>
        <dbReference type="Proteomes" id="UP000219452"/>
    </source>
</evidence>
<dbReference type="AlphaFoldDB" id="A0A286GND8"/>